<comment type="pathway">
    <text evidence="1">Cofactor biosynthesis; adenosylcobalamin biosynthesis.</text>
</comment>
<sequence length="247" mass="25917">MGGPMKILILGGTAEARQLASRLVALGHEVTSSLAGRTQDPILPEGNVRSGGFGGVSGLIAFLRTEGIERLVDATHPYARTISMNAVAASEASGVKLVRFLRPAWAPQAGESWIIVNSAREAVAALPAGAKVLLTTGHADLETYLERQDCFFLVRVIEAPGFPLPGHAALIRSRPPYGPEDERKLMNHHGVTHLVTKNSGGSQTRAKLDAARQAGINVVMIARPIYGPALEVDSVAAALAALDIGAP</sequence>
<dbReference type="Pfam" id="PF02571">
    <property type="entry name" value="CbiJ"/>
    <property type="match status" value="1"/>
</dbReference>
<dbReference type="STRING" id="1770058.A3840_15115"/>
<organism evidence="4 5">
    <name type="scientific">Devosia elaeis</name>
    <dbReference type="NCBI Taxonomy" id="1770058"/>
    <lineage>
        <taxon>Bacteria</taxon>
        <taxon>Pseudomonadati</taxon>
        <taxon>Pseudomonadota</taxon>
        <taxon>Alphaproteobacteria</taxon>
        <taxon>Hyphomicrobiales</taxon>
        <taxon>Devosiaceae</taxon>
        <taxon>Devosia</taxon>
    </lineage>
</organism>
<name>A0A178HQE3_9HYPH</name>
<dbReference type="PROSITE" id="PS51014">
    <property type="entry name" value="COBK_CBIJ"/>
    <property type="match status" value="1"/>
</dbReference>
<dbReference type="InterPro" id="IPR003723">
    <property type="entry name" value="Precorrin-6x_reduct"/>
</dbReference>
<keyword evidence="2" id="KW-0169">Cobalamin biosynthesis</keyword>
<reference evidence="4 5" key="1">
    <citation type="submission" date="2016-03" db="EMBL/GenBank/DDBJ databases">
        <title>Genome sequencing of Devosia sp. S37.</title>
        <authorList>
            <person name="Mohd Nor M."/>
        </authorList>
    </citation>
    <scope>NUCLEOTIDE SEQUENCE [LARGE SCALE GENOMIC DNA]</scope>
    <source>
        <strain evidence="4 5">S37</strain>
    </source>
</reference>
<accession>A0A178HQE3</accession>
<dbReference type="NCBIfam" id="TIGR00715">
    <property type="entry name" value="precor6x_red"/>
    <property type="match status" value="1"/>
</dbReference>
<dbReference type="GO" id="GO:0009236">
    <property type="term" value="P:cobalamin biosynthetic process"/>
    <property type="evidence" value="ECO:0007669"/>
    <property type="project" value="UniProtKB-UniPathway"/>
</dbReference>
<comment type="caution">
    <text evidence="4">The sequence shown here is derived from an EMBL/GenBank/DDBJ whole genome shotgun (WGS) entry which is preliminary data.</text>
</comment>
<dbReference type="NCBIfam" id="NF005968">
    <property type="entry name" value="PRK08057.1-2"/>
    <property type="match status" value="1"/>
</dbReference>
<keyword evidence="5" id="KW-1185">Reference proteome</keyword>
<dbReference type="UniPathway" id="UPA00148"/>
<proteinExistence type="predicted"/>
<protein>
    <recommendedName>
        <fullName evidence="6">Cobalt-precorrin-6A reductase</fullName>
    </recommendedName>
</protein>
<dbReference type="OrthoDB" id="5183775at2"/>
<evidence type="ECO:0000313" key="5">
    <source>
        <dbReference type="Proteomes" id="UP000078389"/>
    </source>
</evidence>
<gene>
    <name evidence="4" type="ORF">A3840_15115</name>
</gene>
<dbReference type="GO" id="GO:0016994">
    <property type="term" value="F:precorrin-6A reductase activity"/>
    <property type="evidence" value="ECO:0007669"/>
    <property type="project" value="InterPro"/>
</dbReference>
<evidence type="ECO:0000256" key="2">
    <source>
        <dbReference type="ARBA" id="ARBA00022573"/>
    </source>
</evidence>
<dbReference type="AlphaFoldDB" id="A0A178HQE3"/>
<evidence type="ECO:0008006" key="6">
    <source>
        <dbReference type="Google" id="ProtNLM"/>
    </source>
</evidence>
<evidence type="ECO:0000256" key="1">
    <source>
        <dbReference type="ARBA" id="ARBA00004953"/>
    </source>
</evidence>
<dbReference type="PANTHER" id="PTHR36925:SF1">
    <property type="entry name" value="COBALT-PRECORRIN-6A REDUCTASE"/>
    <property type="match status" value="1"/>
</dbReference>
<evidence type="ECO:0000313" key="4">
    <source>
        <dbReference type="EMBL" id="OAM75062.1"/>
    </source>
</evidence>
<evidence type="ECO:0000256" key="3">
    <source>
        <dbReference type="ARBA" id="ARBA00023002"/>
    </source>
</evidence>
<keyword evidence="3" id="KW-0560">Oxidoreductase</keyword>
<dbReference type="Proteomes" id="UP000078389">
    <property type="component" value="Unassembled WGS sequence"/>
</dbReference>
<dbReference type="EMBL" id="LVVY01000115">
    <property type="protein sequence ID" value="OAM75062.1"/>
    <property type="molecule type" value="Genomic_DNA"/>
</dbReference>
<dbReference type="PANTHER" id="PTHR36925">
    <property type="entry name" value="COBALT-PRECORRIN-6A REDUCTASE"/>
    <property type="match status" value="1"/>
</dbReference>